<dbReference type="EMBL" id="JAUSUR010000002">
    <property type="protein sequence ID" value="MDQ0360680.1"/>
    <property type="molecule type" value="Genomic_DNA"/>
</dbReference>
<dbReference type="InterPro" id="IPR036390">
    <property type="entry name" value="WH_DNA-bd_sf"/>
</dbReference>
<evidence type="ECO:0000259" key="3">
    <source>
        <dbReference type="PROSITE" id="PS51000"/>
    </source>
</evidence>
<dbReference type="Proteomes" id="UP001230220">
    <property type="component" value="Unassembled WGS sequence"/>
</dbReference>
<comment type="caution">
    <text evidence="4">The sequence shown here is derived from an EMBL/GenBank/DDBJ whole genome shotgun (WGS) entry which is preliminary data.</text>
</comment>
<dbReference type="Gene3D" id="1.10.10.10">
    <property type="entry name" value="Winged helix-like DNA-binding domain superfamily/Winged helix DNA-binding domain"/>
    <property type="match status" value="1"/>
</dbReference>
<gene>
    <name evidence="4" type="ORF">J2S15_001425</name>
</gene>
<keyword evidence="2" id="KW-0804">Transcription</keyword>
<dbReference type="PROSITE" id="PS52050">
    <property type="entry name" value="WYL"/>
    <property type="match status" value="1"/>
</dbReference>
<evidence type="ECO:0000256" key="2">
    <source>
        <dbReference type="ARBA" id="ARBA00023163"/>
    </source>
</evidence>
<dbReference type="PANTHER" id="PTHR34580:SF1">
    <property type="entry name" value="PROTEIN PAFC"/>
    <property type="match status" value="1"/>
</dbReference>
<dbReference type="PANTHER" id="PTHR34580">
    <property type="match status" value="1"/>
</dbReference>
<dbReference type="RefSeq" id="WP_307406772.1">
    <property type="nucleotide sequence ID" value="NZ_JAUSUR010000002.1"/>
</dbReference>
<dbReference type="InterPro" id="IPR028349">
    <property type="entry name" value="PafC-like"/>
</dbReference>
<evidence type="ECO:0000256" key="1">
    <source>
        <dbReference type="ARBA" id="ARBA00023015"/>
    </source>
</evidence>
<dbReference type="SUPFAM" id="SSF46785">
    <property type="entry name" value="Winged helix' DNA-binding domain"/>
    <property type="match status" value="1"/>
</dbReference>
<dbReference type="InterPro" id="IPR057727">
    <property type="entry name" value="WCX_dom"/>
</dbReference>
<dbReference type="InterPro" id="IPR051534">
    <property type="entry name" value="CBASS_pafABC_assoc_protein"/>
</dbReference>
<dbReference type="InterPro" id="IPR036388">
    <property type="entry name" value="WH-like_DNA-bd_sf"/>
</dbReference>
<sequence>MNRLFEILIILLEKEKVTAKYLAEHFEVSQRTIMRDLDKLLVAGIPVQTQVGFEGGITIDKSYQIDSDLMTIDERQSILDGLKAIDSVSTSPVLPSFINKLLSQDVPSKYNEIIDINLSSWYGTELIAKIDCIRNAILEDKKITFHYHTGKGTSEKKVSPVKIVFRWSSWYLIGICDERDDFRTYKLNRMDQLQITEEVAVVREYHHKEHYFETVNYELVAIFDKEVRHRLIDDYGINSFDEQEDGLYFKRGFTTKDYMMTWILGFGDKIEVLEPLEIREEIRNIANNMKNLYEYDR</sequence>
<reference evidence="4 5" key="1">
    <citation type="submission" date="2023-07" db="EMBL/GenBank/DDBJ databases">
        <title>Genomic Encyclopedia of Type Strains, Phase IV (KMG-IV): sequencing the most valuable type-strain genomes for metagenomic binning, comparative biology and taxonomic classification.</title>
        <authorList>
            <person name="Goeker M."/>
        </authorList>
    </citation>
    <scope>NUCLEOTIDE SEQUENCE [LARGE SCALE GENOMIC DNA]</scope>
    <source>
        <strain evidence="4 5">DSM 16784</strain>
    </source>
</reference>
<keyword evidence="1" id="KW-0805">Transcription regulation</keyword>
<dbReference type="InterPro" id="IPR013196">
    <property type="entry name" value="HTH_11"/>
</dbReference>
<organism evidence="4 5">
    <name type="scientific">Breznakia pachnodae</name>
    <dbReference type="NCBI Taxonomy" id="265178"/>
    <lineage>
        <taxon>Bacteria</taxon>
        <taxon>Bacillati</taxon>
        <taxon>Bacillota</taxon>
        <taxon>Erysipelotrichia</taxon>
        <taxon>Erysipelotrichales</taxon>
        <taxon>Erysipelotrichaceae</taxon>
        <taxon>Breznakia</taxon>
    </lineage>
</organism>
<evidence type="ECO:0000313" key="4">
    <source>
        <dbReference type="EMBL" id="MDQ0360680.1"/>
    </source>
</evidence>
<dbReference type="InterPro" id="IPR026881">
    <property type="entry name" value="WYL_dom"/>
</dbReference>
<dbReference type="Pfam" id="PF13280">
    <property type="entry name" value="WYL"/>
    <property type="match status" value="1"/>
</dbReference>
<protein>
    <submittedName>
        <fullName evidence="4">DNA-binding transcriptional regulator YafY</fullName>
    </submittedName>
</protein>
<accession>A0ABU0E2F0</accession>
<dbReference type="PROSITE" id="PS51000">
    <property type="entry name" value="HTH_DEOR_2"/>
    <property type="match status" value="1"/>
</dbReference>
<dbReference type="GO" id="GO:0003677">
    <property type="term" value="F:DNA binding"/>
    <property type="evidence" value="ECO:0007669"/>
    <property type="project" value="UniProtKB-KW"/>
</dbReference>
<proteinExistence type="predicted"/>
<keyword evidence="4" id="KW-0238">DNA-binding</keyword>
<name>A0ABU0E2F0_9FIRM</name>
<dbReference type="InterPro" id="IPR001034">
    <property type="entry name" value="DeoR_HTH"/>
</dbReference>
<feature type="domain" description="HTH deoR-type" evidence="3">
    <location>
        <begin position="1"/>
        <end position="55"/>
    </location>
</feature>
<dbReference type="Pfam" id="PF25583">
    <property type="entry name" value="WCX"/>
    <property type="match status" value="1"/>
</dbReference>
<dbReference type="Pfam" id="PF08279">
    <property type="entry name" value="HTH_11"/>
    <property type="match status" value="1"/>
</dbReference>
<evidence type="ECO:0000313" key="5">
    <source>
        <dbReference type="Proteomes" id="UP001230220"/>
    </source>
</evidence>
<dbReference type="PIRSF" id="PIRSF016838">
    <property type="entry name" value="PafC"/>
    <property type="match status" value="1"/>
</dbReference>
<keyword evidence="5" id="KW-1185">Reference proteome</keyword>